<dbReference type="Gene3D" id="2.60.40.420">
    <property type="entry name" value="Cupredoxins - blue copper proteins"/>
    <property type="match status" value="1"/>
</dbReference>
<organism evidence="2 3">
    <name type="scientific">Trema orientale</name>
    <name type="common">Charcoal tree</name>
    <name type="synonym">Celtis orientalis</name>
    <dbReference type="NCBI Taxonomy" id="63057"/>
    <lineage>
        <taxon>Eukaryota</taxon>
        <taxon>Viridiplantae</taxon>
        <taxon>Streptophyta</taxon>
        <taxon>Embryophyta</taxon>
        <taxon>Tracheophyta</taxon>
        <taxon>Spermatophyta</taxon>
        <taxon>Magnoliopsida</taxon>
        <taxon>eudicotyledons</taxon>
        <taxon>Gunneridae</taxon>
        <taxon>Pentapetalae</taxon>
        <taxon>rosids</taxon>
        <taxon>fabids</taxon>
        <taxon>Rosales</taxon>
        <taxon>Cannabaceae</taxon>
        <taxon>Trema</taxon>
    </lineage>
</organism>
<dbReference type="OrthoDB" id="1734758at2759"/>
<dbReference type="EMBL" id="JXTC01000114">
    <property type="protein sequence ID" value="PON87687.1"/>
    <property type="molecule type" value="Genomic_DNA"/>
</dbReference>
<dbReference type="InterPro" id="IPR045087">
    <property type="entry name" value="Cu-oxidase_fam"/>
</dbReference>
<dbReference type="Pfam" id="PF00394">
    <property type="entry name" value="Cu-oxidase"/>
    <property type="match status" value="1"/>
</dbReference>
<dbReference type="Proteomes" id="UP000237000">
    <property type="component" value="Unassembled WGS sequence"/>
</dbReference>
<dbReference type="InterPro" id="IPR008972">
    <property type="entry name" value="Cupredoxin"/>
</dbReference>
<keyword evidence="3" id="KW-1185">Reference proteome</keyword>
<feature type="domain" description="Plastocyanin-like" evidence="1">
    <location>
        <begin position="19"/>
        <end position="105"/>
    </location>
</feature>
<proteinExistence type="predicted"/>
<dbReference type="PANTHER" id="PTHR11709:SF474">
    <property type="entry name" value="LACCASE"/>
    <property type="match status" value="1"/>
</dbReference>
<protein>
    <submittedName>
        <fullName evidence="2">Copper-resistance protein</fullName>
    </submittedName>
</protein>
<comment type="caution">
    <text evidence="2">The sequence shown here is derived from an EMBL/GenBank/DDBJ whole genome shotgun (WGS) entry which is preliminary data.</text>
</comment>
<dbReference type="GO" id="GO:0016491">
    <property type="term" value="F:oxidoreductase activity"/>
    <property type="evidence" value="ECO:0007669"/>
    <property type="project" value="TreeGrafter"/>
</dbReference>
<evidence type="ECO:0000313" key="2">
    <source>
        <dbReference type="EMBL" id="PON87687.1"/>
    </source>
</evidence>
<evidence type="ECO:0000259" key="1">
    <source>
        <dbReference type="Pfam" id="PF00394"/>
    </source>
</evidence>
<dbReference type="STRING" id="63057.A0A2P5EQ68"/>
<dbReference type="InParanoid" id="A0A2P5EQ68"/>
<accession>A0A2P5EQ68</accession>
<dbReference type="InterPro" id="IPR001117">
    <property type="entry name" value="Cu-oxidase_2nd"/>
</dbReference>
<dbReference type="PANTHER" id="PTHR11709">
    <property type="entry name" value="MULTI-COPPER OXIDASE"/>
    <property type="match status" value="1"/>
</dbReference>
<reference evidence="3" key="1">
    <citation type="submission" date="2016-06" db="EMBL/GenBank/DDBJ databases">
        <title>Parallel loss of symbiosis genes in relatives of nitrogen-fixing non-legume Parasponia.</title>
        <authorList>
            <person name="Van Velzen R."/>
            <person name="Holmer R."/>
            <person name="Bu F."/>
            <person name="Rutten L."/>
            <person name="Van Zeijl A."/>
            <person name="Liu W."/>
            <person name="Santuari L."/>
            <person name="Cao Q."/>
            <person name="Sharma T."/>
            <person name="Shen D."/>
            <person name="Roswanjaya Y."/>
            <person name="Wardhani T."/>
            <person name="Kalhor M.S."/>
            <person name="Jansen J."/>
            <person name="Van den Hoogen J."/>
            <person name="Gungor B."/>
            <person name="Hartog M."/>
            <person name="Hontelez J."/>
            <person name="Verver J."/>
            <person name="Yang W.-C."/>
            <person name="Schijlen E."/>
            <person name="Repin R."/>
            <person name="Schilthuizen M."/>
            <person name="Schranz E."/>
            <person name="Heidstra R."/>
            <person name="Miyata K."/>
            <person name="Fedorova E."/>
            <person name="Kohlen W."/>
            <person name="Bisseling T."/>
            <person name="Smit S."/>
            <person name="Geurts R."/>
        </authorList>
    </citation>
    <scope>NUCLEOTIDE SEQUENCE [LARGE SCALE GENOMIC DNA]</scope>
    <source>
        <strain evidence="3">cv. RG33-2</strain>
    </source>
</reference>
<sequence length="129" mass="14676">MPLAAYKLSFLLDHFFYLKNALQTGESPNVSDTYTINRFPGPLRNCSDEDTFKLKVKPGKTYLLRLINATLNDELLFSIANQIVQVVKAHAVYVKLFDTDIILVAINVLSKTKPKFPNATFFLTARYRS</sequence>
<evidence type="ECO:0000313" key="3">
    <source>
        <dbReference type="Proteomes" id="UP000237000"/>
    </source>
</evidence>
<dbReference type="SUPFAM" id="SSF49503">
    <property type="entry name" value="Cupredoxins"/>
    <property type="match status" value="1"/>
</dbReference>
<gene>
    <name evidence="2" type="ORF">TorRG33x02_165310</name>
</gene>
<name>A0A2P5EQ68_TREOI</name>
<dbReference type="AlphaFoldDB" id="A0A2P5EQ68"/>